<dbReference type="RefSeq" id="WP_284215506.1">
    <property type="nucleotide sequence ID" value="NZ_BSOT01000001.1"/>
</dbReference>
<evidence type="ECO:0000313" key="1">
    <source>
        <dbReference type="EMBL" id="GLR69187.1"/>
    </source>
</evidence>
<dbReference type="AlphaFoldDB" id="A0AA37SU53"/>
<dbReference type="Proteomes" id="UP001156601">
    <property type="component" value="Unassembled WGS sequence"/>
</dbReference>
<dbReference type="EMBL" id="BSOT01000001">
    <property type="protein sequence ID" value="GLR69187.1"/>
    <property type="molecule type" value="Genomic_DNA"/>
</dbReference>
<organism evidence="1 2">
    <name type="scientific">Agaribacter marinus</name>
    <dbReference type="NCBI Taxonomy" id="1431249"/>
    <lineage>
        <taxon>Bacteria</taxon>
        <taxon>Pseudomonadati</taxon>
        <taxon>Pseudomonadota</taxon>
        <taxon>Gammaproteobacteria</taxon>
        <taxon>Alteromonadales</taxon>
        <taxon>Alteromonadaceae</taxon>
        <taxon>Agaribacter</taxon>
    </lineage>
</organism>
<accession>A0AA37SU53</accession>
<proteinExistence type="predicted"/>
<reference evidence="1" key="2">
    <citation type="submission" date="2023-01" db="EMBL/GenBank/DDBJ databases">
        <title>Draft genome sequence of Agaribacter marinus strain NBRC 110023.</title>
        <authorList>
            <person name="Sun Q."/>
            <person name="Mori K."/>
        </authorList>
    </citation>
    <scope>NUCLEOTIDE SEQUENCE</scope>
    <source>
        <strain evidence="1">NBRC 110023</strain>
    </source>
</reference>
<sequence>MSYTFFYTDYCEGKSIPSEEAWDVDLDDFIHSMDCVLHMPNNFIGLTNGAGQTLQFIVEDDSRVTIDIPILKDNEYVRSKRKTTELSVCLDLVKNLSGKEDFYKLLPEEQDLNDQGKSWWKFW</sequence>
<reference evidence="1" key="1">
    <citation type="journal article" date="2014" name="Int. J. Syst. Evol. Microbiol.">
        <title>Complete genome sequence of Corynebacterium casei LMG S-19264T (=DSM 44701T), isolated from a smear-ripened cheese.</title>
        <authorList>
            <consortium name="US DOE Joint Genome Institute (JGI-PGF)"/>
            <person name="Walter F."/>
            <person name="Albersmeier A."/>
            <person name="Kalinowski J."/>
            <person name="Ruckert C."/>
        </authorList>
    </citation>
    <scope>NUCLEOTIDE SEQUENCE</scope>
    <source>
        <strain evidence="1">NBRC 110023</strain>
    </source>
</reference>
<gene>
    <name evidence="1" type="ORF">GCM10007852_00950</name>
</gene>
<comment type="caution">
    <text evidence="1">The sequence shown here is derived from an EMBL/GenBank/DDBJ whole genome shotgun (WGS) entry which is preliminary data.</text>
</comment>
<protein>
    <submittedName>
        <fullName evidence="1">Uncharacterized protein</fullName>
    </submittedName>
</protein>
<name>A0AA37SU53_9ALTE</name>
<evidence type="ECO:0000313" key="2">
    <source>
        <dbReference type="Proteomes" id="UP001156601"/>
    </source>
</evidence>
<keyword evidence="2" id="KW-1185">Reference proteome</keyword>